<comment type="caution">
    <text evidence="2">The sequence shown here is derived from an EMBL/GenBank/DDBJ whole genome shotgun (WGS) entry which is preliminary data.</text>
</comment>
<gene>
    <name evidence="2" type="ORF">GCM10011396_10020</name>
</gene>
<evidence type="ECO:0000313" key="2">
    <source>
        <dbReference type="EMBL" id="GGC65018.1"/>
    </source>
</evidence>
<reference evidence="2" key="2">
    <citation type="submission" date="2020-09" db="EMBL/GenBank/DDBJ databases">
        <authorList>
            <person name="Sun Q."/>
            <person name="Zhou Y."/>
        </authorList>
    </citation>
    <scope>NUCLEOTIDE SEQUENCE</scope>
    <source>
        <strain evidence="2">CGMCC 1.10998</strain>
    </source>
</reference>
<dbReference type="AlphaFoldDB" id="A0A916XD29"/>
<dbReference type="RefSeq" id="WP_188564843.1">
    <property type="nucleotide sequence ID" value="NZ_BMED01000001.1"/>
</dbReference>
<keyword evidence="3" id="KW-1185">Reference proteome</keyword>
<sequence>MNKLTRSLTSLPVLLVALLAGTAGAHGLATNAGGTVTYGNAAAEGQAARTIVVTPSTKYINVTSGETVEFSVEGKSFNWHFDAFENRDSFGLDKIAPAGTHASQVRVYVEANPLYRG</sequence>
<evidence type="ECO:0000256" key="1">
    <source>
        <dbReference type="SAM" id="SignalP"/>
    </source>
</evidence>
<feature type="signal peptide" evidence="1">
    <location>
        <begin position="1"/>
        <end position="25"/>
    </location>
</feature>
<dbReference type="InterPro" id="IPR038674">
    <property type="entry name" value="CzcE_sf"/>
</dbReference>
<dbReference type="InterPro" id="IPR031560">
    <property type="entry name" value="CzcE"/>
</dbReference>
<organism evidence="2 3">
    <name type="scientific">Undibacterium terreum</name>
    <dbReference type="NCBI Taxonomy" id="1224302"/>
    <lineage>
        <taxon>Bacteria</taxon>
        <taxon>Pseudomonadati</taxon>
        <taxon>Pseudomonadota</taxon>
        <taxon>Betaproteobacteria</taxon>
        <taxon>Burkholderiales</taxon>
        <taxon>Oxalobacteraceae</taxon>
        <taxon>Undibacterium</taxon>
    </lineage>
</organism>
<keyword evidence="1" id="KW-0732">Signal</keyword>
<protein>
    <recommendedName>
        <fullName evidence="4">Heavy-metal resistance protein CzcE</fullName>
    </recommendedName>
</protein>
<dbReference type="Gene3D" id="2.60.40.2280">
    <property type="entry name" value="Heavy-metal resistance protein CzcE"/>
    <property type="match status" value="1"/>
</dbReference>
<evidence type="ECO:0008006" key="4">
    <source>
        <dbReference type="Google" id="ProtNLM"/>
    </source>
</evidence>
<reference evidence="2" key="1">
    <citation type="journal article" date="2014" name="Int. J. Syst. Evol. Microbiol.">
        <title>Complete genome sequence of Corynebacterium casei LMG S-19264T (=DSM 44701T), isolated from a smear-ripened cheese.</title>
        <authorList>
            <consortium name="US DOE Joint Genome Institute (JGI-PGF)"/>
            <person name="Walter F."/>
            <person name="Albersmeier A."/>
            <person name="Kalinowski J."/>
            <person name="Ruckert C."/>
        </authorList>
    </citation>
    <scope>NUCLEOTIDE SEQUENCE</scope>
    <source>
        <strain evidence="2">CGMCC 1.10998</strain>
    </source>
</reference>
<dbReference type="EMBL" id="BMED01000001">
    <property type="protein sequence ID" value="GGC65018.1"/>
    <property type="molecule type" value="Genomic_DNA"/>
</dbReference>
<accession>A0A916XD29</accession>
<feature type="chain" id="PRO_5037343228" description="Heavy-metal resistance protein CzcE" evidence="1">
    <location>
        <begin position="26"/>
        <end position="117"/>
    </location>
</feature>
<dbReference type="Pfam" id="PF16986">
    <property type="entry name" value="CzcE"/>
    <property type="match status" value="1"/>
</dbReference>
<evidence type="ECO:0000313" key="3">
    <source>
        <dbReference type="Proteomes" id="UP000637423"/>
    </source>
</evidence>
<name>A0A916XD29_9BURK</name>
<dbReference type="Proteomes" id="UP000637423">
    <property type="component" value="Unassembled WGS sequence"/>
</dbReference>
<proteinExistence type="predicted"/>